<comment type="caution">
    <text evidence="1">The sequence shown here is derived from an EMBL/GenBank/DDBJ whole genome shotgun (WGS) entry which is preliminary data.</text>
</comment>
<protein>
    <submittedName>
        <fullName evidence="1">Uncharacterized protein</fullName>
    </submittedName>
</protein>
<keyword evidence="2" id="KW-1185">Reference proteome</keyword>
<reference evidence="1 2" key="1">
    <citation type="submission" date="2024-06" db="EMBL/GenBank/DDBJ databases">
        <title>Genomic Encyclopedia of Type Strains, Phase IV (KMG-IV): sequencing the most valuable type-strain genomes for metagenomic binning, comparative biology and taxonomic classification.</title>
        <authorList>
            <person name="Goeker M."/>
        </authorList>
    </citation>
    <scope>NUCLEOTIDE SEQUENCE [LARGE SCALE GENOMIC DNA]</scope>
    <source>
        <strain evidence="1 2">DSM 100124</strain>
    </source>
</reference>
<gene>
    <name evidence="1" type="ORF">ABID52_000626</name>
</gene>
<proteinExistence type="predicted"/>
<name>A0ABV2LEM3_9BACL</name>
<dbReference type="Proteomes" id="UP001549097">
    <property type="component" value="Unassembled WGS sequence"/>
</dbReference>
<accession>A0ABV2LEM3</accession>
<evidence type="ECO:0000313" key="2">
    <source>
        <dbReference type="Proteomes" id="UP001549097"/>
    </source>
</evidence>
<dbReference type="EMBL" id="JBEPMP010000001">
    <property type="protein sequence ID" value="MET3727045.1"/>
    <property type="molecule type" value="Genomic_DNA"/>
</dbReference>
<evidence type="ECO:0000313" key="1">
    <source>
        <dbReference type="EMBL" id="MET3727045.1"/>
    </source>
</evidence>
<organism evidence="1 2">
    <name type="scientific">Fictibacillus halophilus</name>
    <dbReference type="NCBI Taxonomy" id="1610490"/>
    <lineage>
        <taxon>Bacteria</taxon>
        <taxon>Bacillati</taxon>
        <taxon>Bacillota</taxon>
        <taxon>Bacilli</taxon>
        <taxon>Bacillales</taxon>
        <taxon>Fictibacillaceae</taxon>
        <taxon>Fictibacillus</taxon>
    </lineage>
</organism>
<sequence length="31" mass="3666">MERFTFNSNEVKFINDPDFIQSLFSGKLVNK</sequence>